<accession>A0A6G6GLF8</accession>
<dbReference type="PANTHER" id="PTHR47478">
    <property type="match status" value="1"/>
</dbReference>
<dbReference type="GO" id="GO:0008253">
    <property type="term" value="F:5'-nucleotidase activity"/>
    <property type="evidence" value="ECO:0007669"/>
    <property type="project" value="InterPro"/>
</dbReference>
<dbReference type="SUPFAM" id="SSF56784">
    <property type="entry name" value="HAD-like"/>
    <property type="match status" value="1"/>
</dbReference>
<dbReference type="NCBIfam" id="TIGR01549">
    <property type="entry name" value="HAD-SF-IA-v1"/>
    <property type="match status" value="1"/>
</dbReference>
<organism evidence="1 2">
    <name type="scientific">Rasiella rasia</name>
    <dbReference type="NCBI Taxonomy" id="2744027"/>
    <lineage>
        <taxon>Bacteria</taxon>
        <taxon>Pseudomonadati</taxon>
        <taxon>Bacteroidota</taxon>
        <taxon>Flavobacteriia</taxon>
        <taxon>Flavobacteriales</taxon>
        <taxon>Flavobacteriaceae</taxon>
        <taxon>Rasiella</taxon>
    </lineage>
</organism>
<proteinExistence type="predicted"/>
<dbReference type="InterPro" id="IPR036412">
    <property type="entry name" value="HAD-like_sf"/>
</dbReference>
<gene>
    <name evidence="1" type="ORF">G5B37_06605</name>
</gene>
<sequence length="227" mass="26269">MRNITDVFFDLDHTLWDFDKNSGLAFQRVFNKHRVELKLAQFLEVYEPINFNYWKAYREERVTKQELRRGRLIDTFAAFQMVYPMNVIDEMAVSYIDELPGNNYLLEGASEILTYLASSYNLHIITNGFTEVQGIKLKNSDIAHFFKTVTSSEEVGVKKPNKLVFETALQKANSSAAKSIMIGDTFEADIVGANAVGMKTIFYNYRNENIFGNHITIHHLREIKNYL</sequence>
<name>A0A6G6GLF8_9FLAO</name>
<dbReference type="SFLD" id="SFLDS00003">
    <property type="entry name" value="Haloacid_Dehalogenase"/>
    <property type="match status" value="1"/>
</dbReference>
<dbReference type="EMBL" id="CP049057">
    <property type="protein sequence ID" value="QIE59243.1"/>
    <property type="molecule type" value="Genomic_DNA"/>
</dbReference>
<dbReference type="InterPro" id="IPR023198">
    <property type="entry name" value="PGP-like_dom2"/>
</dbReference>
<dbReference type="Gene3D" id="3.40.50.1000">
    <property type="entry name" value="HAD superfamily/HAD-like"/>
    <property type="match status" value="1"/>
</dbReference>
<dbReference type="InterPro" id="IPR011951">
    <property type="entry name" value="HAD-SF_hydro_IA_YjjG/PynA"/>
</dbReference>
<dbReference type="KEGG" id="mgel:G5B37_06605"/>
<dbReference type="Proteomes" id="UP000505306">
    <property type="component" value="Chromosome"/>
</dbReference>
<evidence type="ECO:0000313" key="1">
    <source>
        <dbReference type="EMBL" id="QIE59243.1"/>
    </source>
</evidence>
<dbReference type="Pfam" id="PF13419">
    <property type="entry name" value="HAD_2"/>
    <property type="match status" value="1"/>
</dbReference>
<dbReference type="SFLD" id="SFLDG01129">
    <property type="entry name" value="C1.5:_HAD__Beta-PGM__Phosphata"/>
    <property type="match status" value="1"/>
</dbReference>
<evidence type="ECO:0000313" key="2">
    <source>
        <dbReference type="Proteomes" id="UP000505306"/>
    </source>
</evidence>
<reference evidence="1 2" key="1">
    <citation type="submission" date="2020-02" db="EMBL/GenBank/DDBJ databases">
        <title>Complete genome sequence of Flavobacteriaceae bacterium.</title>
        <authorList>
            <person name="Kim S.-J."/>
            <person name="Kim Y.-S."/>
            <person name="Kim K.-H."/>
        </authorList>
    </citation>
    <scope>NUCLEOTIDE SEQUENCE [LARGE SCALE GENOMIC DNA]</scope>
    <source>
        <strain evidence="1 2">RR4-40</strain>
    </source>
</reference>
<dbReference type="NCBIfam" id="TIGR02254">
    <property type="entry name" value="YjjG_YfnB"/>
    <property type="match status" value="1"/>
</dbReference>
<dbReference type="PANTHER" id="PTHR47478:SF1">
    <property type="entry name" value="PYRIMIDINE 5'-NUCLEOTIDASE YJJG"/>
    <property type="match status" value="1"/>
</dbReference>
<dbReference type="RefSeq" id="WP_164679268.1">
    <property type="nucleotide sequence ID" value="NZ_CP049057.1"/>
</dbReference>
<dbReference type="InterPro" id="IPR052550">
    <property type="entry name" value="Pyrimidine_5'-ntase_YjjG"/>
</dbReference>
<dbReference type="Gene3D" id="1.10.150.240">
    <property type="entry name" value="Putative phosphatase, domain 2"/>
    <property type="match status" value="1"/>
</dbReference>
<dbReference type="InterPro" id="IPR023214">
    <property type="entry name" value="HAD_sf"/>
</dbReference>
<dbReference type="InterPro" id="IPR041492">
    <property type="entry name" value="HAD_2"/>
</dbReference>
<dbReference type="InterPro" id="IPR006439">
    <property type="entry name" value="HAD-SF_hydro_IA"/>
</dbReference>
<keyword evidence="2" id="KW-1185">Reference proteome</keyword>
<protein>
    <submittedName>
        <fullName evidence="1">Noncanonical pyrimidine nucleotidase, YjjG family</fullName>
    </submittedName>
</protein>
<dbReference type="AlphaFoldDB" id="A0A6G6GLF8"/>